<sequence length="166" mass="18213">MKKFILVITLALVSMVSFGQNPLGVGSNQFNVGVGLSDWGVPIYVGLDHGISKDLTLGGEISYRSYNERYDNNKYDHSIMGFSGNLNYHFNSALNMSKEWDFYAGPNLGFYVWNSPDGYNGNRKSGLGLGAQLGFRYYLSNKVGLNLEFGGGNAFSGGKFGLTFKL</sequence>
<dbReference type="EMBL" id="MSCM01000001">
    <property type="protein sequence ID" value="PQJ81270.1"/>
    <property type="molecule type" value="Genomic_DNA"/>
</dbReference>
<gene>
    <name evidence="2" type="ORF">BTO16_01135</name>
</gene>
<keyword evidence="1" id="KW-0732">Signal</keyword>
<protein>
    <submittedName>
        <fullName evidence="2">Uncharacterized protein</fullName>
    </submittedName>
</protein>
<comment type="caution">
    <text evidence="2">The sequence shown here is derived from an EMBL/GenBank/DDBJ whole genome shotgun (WGS) entry which is preliminary data.</text>
</comment>
<dbReference type="OrthoDB" id="658990at2"/>
<dbReference type="RefSeq" id="WP_105019848.1">
    <property type="nucleotide sequence ID" value="NZ_MSCM01000001.1"/>
</dbReference>
<keyword evidence="3" id="KW-1185">Reference proteome</keyword>
<evidence type="ECO:0000256" key="1">
    <source>
        <dbReference type="SAM" id="SignalP"/>
    </source>
</evidence>
<dbReference type="InterPro" id="IPR011250">
    <property type="entry name" value="OMP/PagP_B-barrel"/>
</dbReference>
<proteinExistence type="predicted"/>
<name>A0A2S7WUJ2_9FLAO</name>
<dbReference type="Proteomes" id="UP000239068">
    <property type="component" value="Unassembled WGS sequence"/>
</dbReference>
<accession>A0A2S7WUJ2</accession>
<evidence type="ECO:0000313" key="2">
    <source>
        <dbReference type="EMBL" id="PQJ81270.1"/>
    </source>
</evidence>
<feature type="signal peptide" evidence="1">
    <location>
        <begin position="1"/>
        <end position="19"/>
    </location>
</feature>
<evidence type="ECO:0000313" key="3">
    <source>
        <dbReference type="Proteomes" id="UP000239068"/>
    </source>
</evidence>
<dbReference type="AlphaFoldDB" id="A0A2S7WUJ2"/>
<organism evidence="2 3">
    <name type="scientific">Polaribacter glomeratus</name>
    <dbReference type="NCBI Taxonomy" id="102"/>
    <lineage>
        <taxon>Bacteria</taxon>
        <taxon>Pseudomonadati</taxon>
        <taxon>Bacteroidota</taxon>
        <taxon>Flavobacteriia</taxon>
        <taxon>Flavobacteriales</taxon>
        <taxon>Flavobacteriaceae</taxon>
    </lineage>
</organism>
<dbReference type="SUPFAM" id="SSF56925">
    <property type="entry name" value="OMPA-like"/>
    <property type="match status" value="1"/>
</dbReference>
<reference evidence="2 3" key="1">
    <citation type="submission" date="2016-12" db="EMBL/GenBank/DDBJ databases">
        <title>Trade-off between light-utilization and light-protection in marine flavobacteria.</title>
        <authorList>
            <person name="Kumagai Y."/>
            <person name="Yoshizawa S."/>
            <person name="Kogure K."/>
            <person name="Iwasaki W."/>
        </authorList>
    </citation>
    <scope>NUCLEOTIDE SEQUENCE [LARGE SCALE GENOMIC DNA]</scope>
    <source>
        <strain evidence="2 3">ATCC 43844</strain>
    </source>
</reference>
<dbReference type="Gene3D" id="2.40.160.20">
    <property type="match status" value="1"/>
</dbReference>
<feature type="chain" id="PRO_5015721088" evidence="1">
    <location>
        <begin position="20"/>
        <end position="166"/>
    </location>
</feature>